<keyword evidence="2" id="KW-1185">Reference proteome</keyword>
<comment type="caution">
    <text evidence="1">The sequence shown here is derived from an EMBL/GenBank/DDBJ whole genome shotgun (WGS) entry which is preliminary data.</text>
</comment>
<gene>
    <name evidence="1" type="ORF">EV698_2022</name>
</gene>
<dbReference type="Proteomes" id="UP000292298">
    <property type="component" value="Unassembled WGS sequence"/>
</dbReference>
<reference evidence="1 2" key="1">
    <citation type="submission" date="2019-02" db="EMBL/GenBank/DDBJ databases">
        <title>Genomic Encyclopedia of Type Strains, Phase IV (KMG-IV): sequencing the most valuable type-strain genomes for metagenomic binning, comparative biology and taxonomic classification.</title>
        <authorList>
            <person name="Goeker M."/>
        </authorList>
    </citation>
    <scope>NUCLEOTIDE SEQUENCE [LARGE SCALE GENOMIC DNA]</scope>
    <source>
        <strain evidence="1 2">DSM 21056</strain>
    </source>
</reference>
<dbReference type="EMBL" id="SHLI01000001">
    <property type="protein sequence ID" value="RZU99720.1"/>
    <property type="molecule type" value="Genomic_DNA"/>
</dbReference>
<name>A0A4Q8D318_9GAMM</name>
<dbReference type="RefSeq" id="WP_130503924.1">
    <property type="nucleotide sequence ID" value="NZ_SHLI01000001.1"/>
</dbReference>
<accession>A0A4Q8D318</accession>
<proteinExistence type="predicted"/>
<sequence length="289" mass="32609">MTEINGPRRCLRQFIDAQCFTRTVNVTKLEFIRMPPLHKWEITVSSGSYFPHLAQNFPGDDISLSDEDEEEQGIAFYAYSRHVDELDTPAGAAQRIYSLQLLLNGALRLEWEGVHTHSVRFNTFGRIGSGEINSVYARSIEENPFSESSVIDEGLGYCKNPKVKFSAHLLYLAKTDEDLRTLLFLVGLVSTESPIESILTWNTLYRIVDTVKNNAKYLNCSLEEFADKNKIKAFKAACNNMSIIGLNARHGAANNEPPPQVITDLDEAINLIIPMATKFCQFYVQARHP</sequence>
<organism evidence="1 2">
    <name type="scientific">Spiribacter vilamensis</name>
    <dbReference type="NCBI Taxonomy" id="531306"/>
    <lineage>
        <taxon>Bacteria</taxon>
        <taxon>Pseudomonadati</taxon>
        <taxon>Pseudomonadota</taxon>
        <taxon>Gammaproteobacteria</taxon>
        <taxon>Chromatiales</taxon>
        <taxon>Ectothiorhodospiraceae</taxon>
        <taxon>Spiribacter</taxon>
    </lineage>
</organism>
<evidence type="ECO:0000313" key="2">
    <source>
        <dbReference type="Proteomes" id="UP000292298"/>
    </source>
</evidence>
<dbReference type="AlphaFoldDB" id="A0A4Q8D318"/>
<dbReference type="OrthoDB" id="7066123at2"/>
<protein>
    <submittedName>
        <fullName evidence="1">Uncharacterized protein</fullName>
    </submittedName>
</protein>
<evidence type="ECO:0000313" key="1">
    <source>
        <dbReference type="EMBL" id="RZU99720.1"/>
    </source>
</evidence>